<dbReference type="AlphaFoldDB" id="A0AAN9X797"/>
<organism evidence="3 4">
    <name type="scientific">Psophocarpus tetragonolobus</name>
    <name type="common">Winged bean</name>
    <name type="synonym">Dolichos tetragonolobus</name>
    <dbReference type="NCBI Taxonomy" id="3891"/>
    <lineage>
        <taxon>Eukaryota</taxon>
        <taxon>Viridiplantae</taxon>
        <taxon>Streptophyta</taxon>
        <taxon>Embryophyta</taxon>
        <taxon>Tracheophyta</taxon>
        <taxon>Spermatophyta</taxon>
        <taxon>Magnoliopsida</taxon>
        <taxon>eudicotyledons</taxon>
        <taxon>Gunneridae</taxon>
        <taxon>Pentapetalae</taxon>
        <taxon>rosids</taxon>
        <taxon>fabids</taxon>
        <taxon>Fabales</taxon>
        <taxon>Fabaceae</taxon>
        <taxon>Papilionoideae</taxon>
        <taxon>50 kb inversion clade</taxon>
        <taxon>NPAAA clade</taxon>
        <taxon>indigoferoid/millettioid clade</taxon>
        <taxon>Phaseoleae</taxon>
        <taxon>Psophocarpus</taxon>
    </lineage>
</organism>
<evidence type="ECO:0000313" key="4">
    <source>
        <dbReference type="Proteomes" id="UP001386955"/>
    </source>
</evidence>
<protein>
    <recommendedName>
        <fullName evidence="2">Nucleolus and neural progenitor protein-like N-terminal domain-containing protein</fullName>
    </recommendedName>
</protein>
<sequence>MRSLQDPNFAEYLMRIGDGTKPTKYDDMVKIPQQLVITWEGESSIQKLTQETFSQLESHTWDATYMVQRAILTLKNDDVQLLNDMIINQFLGEEHELLSFDEVEGDTHKLYQQEFLHTIAQVEHKSVIATYEQDQRVVVASQHILMAFATRLNSMGTEFETIEARITSLLAQLQSECGILQRMVYKNKNQHRRCSYFQRLLKVRRYLRLVQSADLEELVTSCLLIVKGDRPKQKLHLLNSLKRRKCDGEKHNFMERLLGAARLLAEMVEPILKAASEVSVLFAQSFFMGFSLTIMALLARLRVLVQQILLDVVSLFNMVSSLSITKQSIKITHNGIEVFRDFYPISDDFVTLECDWKSDKFTLLERKHERKNESQAEDSSGNVSVPASEVNYNSIESFLGDDHPVPDGVEANLAAKENPAHIDGLLTGSSQNHNKETIYREEGENEDTTKASINESSLEACLLHASSRPSTDDKLLPSCPKKVAFVSIKNLSLAQHKS</sequence>
<dbReference type="PANTHER" id="PTHR34786:SF1">
    <property type="entry name" value="OS09G0504900 PROTEIN"/>
    <property type="match status" value="1"/>
</dbReference>
<accession>A0AAN9X797</accession>
<dbReference type="Proteomes" id="UP001386955">
    <property type="component" value="Unassembled WGS sequence"/>
</dbReference>
<comment type="caution">
    <text evidence="3">The sequence shown here is derived from an EMBL/GenBank/DDBJ whole genome shotgun (WGS) entry which is preliminary data.</text>
</comment>
<evidence type="ECO:0000259" key="2">
    <source>
        <dbReference type="Pfam" id="PF14780"/>
    </source>
</evidence>
<dbReference type="PANTHER" id="PTHR34786">
    <property type="entry name" value="OS09G0504900 PROTEIN"/>
    <property type="match status" value="1"/>
</dbReference>
<feature type="compositionally biased region" description="Polar residues" evidence="1">
    <location>
        <begin position="377"/>
        <end position="386"/>
    </location>
</feature>
<dbReference type="EMBL" id="JAYMYS010000008">
    <property type="protein sequence ID" value="KAK7384824.1"/>
    <property type="molecule type" value="Genomic_DNA"/>
</dbReference>
<feature type="region of interest" description="Disordered" evidence="1">
    <location>
        <begin position="367"/>
        <end position="386"/>
    </location>
</feature>
<dbReference type="Pfam" id="PF14780">
    <property type="entry name" value="NEPRO_N"/>
    <property type="match status" value="1"/>
</dbReference>
<evidence type="ECO:0000256" key="1">
    <source>
        <dbReference type="SAM" id="MobiDB-lite"/>
    </source>
</evidence>
<gene>
    <name evidence="3" type="ORF">VNO78_30527</name>
</gene>
<proteinExistence type="predicted"/>
<name>A0AAN9X797_PSOTE</name>
<feature type="domain" description="Nucleolus and neural progenitor protein-like N-terminal" evidence="2">
    <location>
        <begin position="159"/>
        <end position="317"/>
    </location>
</feature>
<evidence type="ECO:0000313" key="3">
    <source>
        <dbReference type="EMBL" id="KAK7384824.1"/>
    </source>
</evidence>
<keyword evidence="4" id="KW-1185">Reference proteome</keyword>
<dbReference type="InterPro" id="IPR027951">
    <property type="entry name" value="Nepro_N"/>
</dbReference>
<reference evidence="3 4" key="1">
    <citation type="submission" date="2024-01" db="EMBL/GenBank/DDBJ databases">
        <title>The genomes of 5 underutilized Papilionoideae crops provide insights into root nodulation and disease resistanc.</title>
        <authorList>
            <person name="Jiang F."/>
        </authorList>
    </citation>
    <scope>NUCLEOTIDE SEQUENCE [LARGE SCALE GENOMIC DNA]</scope>
    <source>
        <strain evidence="3">DUOXIRENSHENG_FW03</strain>
        <tissue evidence="3">Leaves</tissue>
    </source>
</reference>